<reference evidence="7" key="1">
    <citation type="submission" date="2016-06" db="UniProtKB">
        <authorList>
            <consortium name="WormBaseParasite"/>
        </authorList>
    </citation>
    <scope>IDENTIFICATION</scope>
</reference>
<dbReference type="InterPro" id="IPR039261">
    <property type="entry name" value="FNR_nucleotide-bd"/>
</dbReference>
<proteinExistence type="predicted"/>
<feature type="binding site" evidence="5">
    <location>
        <position position="3"/>
    </location>
    <ligand>
        <name>FAD</name>
        <dbReference type="ChEBI" id="CHEBI:57692"/>
    </ligand>
</feature>
<comment type="cofactor">
    <cofactor evidence="1 5">
        <name>FAD</name>
        <dbReference type="ChEBI" id="CHEBI:57692"/>
    </cofactor>
</comment>
<evidence type="ECO:0000256" key="5">
    <source>
        <dbReference type="PIRSR" id="PIRSR601834-1"/>
    </source>
</evidence>
<sequence>LIKFYEDGIMTKRLRVKKCGDCVEISDPVGCFNVWSDCAEAVLMLAAGTGLAPMLRITAVRLKNNKRTTILLFNKQMSDIMSEEYFSRCMVSLENPLLKLIHCLSEPDLKWYGEKVLFIFFKDDNITQCINRIDSTVEKRNRILCGVSLLLGTL</sequence>
<name>A0A183DXL2_9BILA</name>
<keyword evidence="2 5" id="KW-0285">Flavoprotein</keyword>
<evidence type="ECO:0000256" key="2">
    <source>
        <dbReference type="ARBA" id="ARBA00022630"/>
    </source>
</evidence>
<keyword evidence="3 5" id="KW-0274">FAD</keyword>
<dbReference type="InterPro" id="IPR001834">
    <property type="entry name" value="CBR-like"/>
</dbReference>
<keyword evidence="4" id="KW-0560">Oxidoreductase</keyword>
<dbReference type="Pfam" id="PF00175">
    <property type="entry name" value="NAD_binding_1"/>
    <property type="match status" value="1"/>
</dbReference>
<organism evidence="7">
    <name type="scientific">Gongylonema pulchrum</name>
    <dbReference type="NCBI Taxonomy" id="637853"/>
    <lineage>
        <taxon>Eukaryota</taxon>
        <taxon>Metazoa</taxon>
        <taxon>Ecdysozoa</taxon>
        <taxon>Nematoda</taxon>
        <taxon>Chromadorea</taxon>
        <taxon>Rhabditida</taxon>
        <taxon>Spirurina</taxon>
        <taxon>Spiruromorpha</taxon>
        <taxon>Spiruroidea</taxon>
        <taxon>Gongylonematidae</taxon>
        <taxon>Gongylonema</taxon>
    </lineage>
</organism>
<evidence type="ECO:0000256" key="1">
    <source>
        <dbReference type="ARBA" id="ARBA00001974"/>
    </source>
</evidence>
<dbReference type="SUPFAM" id="SSF52343">
    <property type="entry name" value="Ferredoxin reductase-like, C-terminal NADP-linked domain"/>
    <property type="match status" value="1"/>
</dbReference>
<accession>A0A183DXL2</accession>
<protein>
    <submittedName>
        <fullName evidence="7">NAD_binding_1 domain-containing protein</fullName>
    </submittedName>
</protein>
<dbReference type="GO" id="GO:0016491">
    <property type="term" value="F:oxidoreductase activity"/>
    <property type="evidence" value="ECO:0007669"/>
    <property type="project" value="UniProtKB-KW"/>
</dbReference>
<dbReference type="AlphaFoldDB" id="A0A183DXL2"/>
<dbReference type="Gene3D" id="3.40.50.80">
    <property type="entry name" value="Nucleotide-binding domain of ferredoxin-NADP reductase (FNR) module"/>
    <property type="match status" value="1"/>
</dbReference>
<feature type="domain" description="Oxidoreductase FAD/NAD(P)-binding" evidence="6">
    <location>
        <begin position="44"/>
        <end position="117"/>
    </location>
</feature>
<evidence type="ECO:0000259" key="6">
    <source>
        <dbReference type="Pfam" id="PF00175"/>
    </source>
</evidence>
<evidence type="ECO:0000256" key="3">
    <source>
        <dbReference type="ARBA" id="ARBA00022827"/>
    </source>
</evidence>
<evidence type="ECO:0000313" key="7">
    <source>
        <dbReference type="WBParaSite" id="GPUH_0001346801-mRNA-1"/>
    </source>
</evidence>
<dbReference type="InterPro" id="IPR001433">
    <property type="entry name" value="OxRdtase_FAD/NAD-bd"/>
</dbReference>
<dbReference type="WBParaSite" id="GPUH_0001346801-mRNA-1">
    <property type="protein sequence ID" value="GPUH_0001346801-mRNA-1"/>
    <property type="gene ID" value="GPUH_0001346801"/>
</dbReference>
<feature type="binding site" evidence="5">
    <location>
        <position position="1"/>
    </location>
    <ligand>
        <name>FAD</name>
        <dbReference type="ChEBI" id="CHEBI:57692"/>
    </ligand>
</feature>
<feature type="binding site" evidence="5">
    <location>
        <position position="10"/>
    </location>
    <ligand>
        <name>FAD</name>
        <dbReference type="ChEBI" id="CHEBI:57692"/>
    </ligand>
</feature>
<evidence type="ECO:0000256" key="4">
    <source>
        <dbReference type="ARBA" id="ARBA00023002"/>
    </source>
</evidence>
<dbReference type="PANTHER" id="PTHR19370">
    <property type="entry name" value="NADH-CYTOCHROME B5 REDUCTASE"/>
    <property type="match status" value="1"/>
</dbReference>